<gene>
    <name evidence="1" type="ORF">L596_024075</name>
</gene>
<organism evidence="1 2">
    <name type="scientific">Steinernema carpocapsae</name>
    <name type="common">Entomopathogenic nematode</name>
    <dbReference type="NCBI Taxonomy" id="34508"/>
    <lineage>
        <taxon>Eukaryota</taxon>
        <taxon>Metazoa</taxon>
        <taxon>Ecdysozoa</taxon>
        <taxon>Nematoda</taxon>
        <taxon>Chromadorea</taxon>
        <taxon>Rhabditida</taxon>
        <taxon>Tylenchina</taxon>
        <taxon>Panagrolaimomorpha</taxon>
        <taxon>Strongyloidoidea</taxon>
        <taxon>Steinernematidae</taxon>
        <taxon>Steinernema</taxon>
    </lineage>
</organism>
<dbReference type="Proteomes" id="UP000298663">
    <property type="component" value="Unassembled WGS sequence"/>
</dbReference>
<dbReference type="AlphaFoldDB" id="A0A4V5ZZL0"/>
<proteinExistence type="predicted"/>
<reference evidence="1 2" key="2">
    <citation type="journal article" date="2019" name="G3 (Bethesda)">
        <title>Hybrid Assembly of the Genome of the Entomopathogenic Nematode Steinernema carpocapsae Identifies the X-Chromosome.</title>
        <authorList>
            <person name="Serra L."/>
            <person name="Macchietto M."/>
            <person name="Macias-Munoz A."/>
            <person name="McGill C.J."/>
            <person name="Rodriguez I.M."/>
            <person name="Rodriguez B."/>
            <person name="Murad R."/>
            <person name="Mortazavi A."/>
        </authorList>
    </citation>
    <scope>NUCLEOTIDE SEQUENCE [LARGE SCALE GENOMIC DNA]</scope>
    <source>
        <strain evidence="1 2">ALL</strain>
    </source>
</reference>
<evidence type="ECO:0000313" key="2">
    <source>
        <dbReference type="Proteomes" id="UP000298663"/>
    </source>
</evidence>
<sequence>MSKVIMALQKEELITQAMLQQRRADPTAPLAGPKRKKKNVEMDKNILNLVNRFAPPPEILPGRPAPLATVEVTCENTLPIVKCVFVNV</sequence>
<evidence type="ECO:0000313" key="1">
    <source>
        <dbReference type="EMBL" id="TKR68025.1"/>
    </source>
</evidence>
<keyword evidence="2" id="KW-1185">Reference proteome</keyword>
<accession>A0A4V5ZZL0</accession>
<protein>
    <submittedName>
        <fullName evidence="1">Uncharacterized protein</fullName>
    </submittedName>
</protein>
<dbReference type="EMBL" id="AZBU02000008">
    <property type="protein sequence ID" value="TKR68025.1"/>
    <property type="molecule type" value="Genomic_DNA"/>
</dbReference>
<reference evidence="1 2" key="1">
    <citation type="journal article" date="2015" name="Genome Biol.">
        <title>Comparative genomics of Steinernema reveals deeply conserved gene regulatory networks.</title>
        <authorList>
            <person name="Dillman A.R."/>
            <person name="Macchietto M."/>
            <person name="Porter C.F."/>
            <person name="Rogers A."/>
            <person name="Williams B."/>
            <person name="Antoshechkin I."/>
            <person name="Lee M.M."/>
            <person name="Goodwin Z."/>
            <person name="Lu X."/>
            <person name="Lewis E.E."/>
            <person name="Goodrich-Blair H."/>
            <person name="Stock S.P."/>
            <person name="Adams B.J."/>
            <person name="Sternberg P.W."/>
            <person name="Mortazavi A."/>
        </authorList>
    </citation>
    <scope>NUCLEOTIDE SEQUENCE [LARGE SCALE GENOMIC DNA]</scope>
    <source>
        <strain evidence="1 2">ALL</strain>
    </source>
</reference>
<name>A0A4V5ZZL0_STECR</name>
<comment type="caution">
    <text evidence="1">The sequence shown here is derived from an EMBL/GenBank/DDBJ whole genome shotgun (WGS) entry which is preliminary data.</text>
</comment>